<dbReference type="Pfam" id="PF00293">
    <property type="entry name" value="NUDIX"/>
    <property type="match status" value="1"/>
</dbReference>
<comment type="cofactor">
    <cofactor evidence="1">
        <name>Mn(2+)</name>
        <dbReference type="ChEBI" id="CHEBI:29035"/>
    </cofactor>
</comment>
<evidence type="ECO:0000259" key="7">
    <source>
        <dbReference type="PROSITE" id="PS51462"/>
    </source>
</evidence>
<gene>
    <name evidence="8" type="ORF">SAMN05216193_12515</name>
</gene>
<protein>
    <submittedName>
        <fullName evidence="8">8-oxo-dGTP pyrophosphatase MutT, NUDIX family</fullName>
    </submittedName>
</protein>
<evidence type="ECO:0000256" key="1">
    <source>
        <dbReference type="ARBA" id="ARBA00001936"/>
    </source>
</evidence>
<evidence type="ECO:0000256" key="3">
    <source>
        <dbReference type="ARBA" id="ARBA00022723"/>
    </source>
</evidence>
<evidence type="ECO:0000313" key="8">
    <source>
        <dbReference type="EMBL" id="SDP20398.1"/>
    </source>
</evidence>
<dbReference type="Gene3D" id="3.90.79.10">
    <property type="entry name" value="Nucleoside Triphosphate Pyrophosphohydrolase"/>
    <property type="match status" value="1"/>
</dbReference>
<proteinExistence type="predicted"/>
<comment type="cofactor">
    <cofactor evidence="2">
        <name>Mg(2+)</name>
        <dbReference type="ChEBI" id="CHEBI:18420"/>
    </cofactor>
</comment>
<dbReference type="PROSITE" id="PS51462">
    <property type="entry name" value="NUDIX"/>
    <property type="match status" value="1"/>
</dbReference>
<dbReference type="InterPro" id="IPR000086">
    <property type="entry name" value="NUDIX_hydrolase_dom"/>
</dbReference>
<accession>A0A1H0QUI6</accession>
<dbReference type="RefSeq" id="WP_084315104.1">
    <property type="nucleotide sequence ID" value="NZ_FNIJ01000025.1"/>
</dbReference>
<keyword evidence="6" id="KW-0464">Manganese</keyword>
<dbReference type="InterPro" id="IPR045121">
    <property type="entry name" value="CoAse"/>
</dbReference>
<name>A0A1H0QUI6_9PSED</name>
<dbReference type="Proteomes" id="UP000242957">
    <property type="component" value="Unassembled WGS sequence"/>
</dbReference>
<feature type="domain" description="Nudix hydrolase" evidence="7">
    <location>
        <begin position="22"/>
        <end position="155"/>
    </location>
</feature>
<dbReference type="PANTHER" id="PTHR12992">
    <property type="entry name" value="NUDIX HYDROLASE"/>
    <property type="match status" value="1"/>
</dbReference>
<keyword evidence="9" id="KW-1185">Reference proteome</keyword>
<dbReference type="PANTHER" id="PTHR12992:SF11">
    <property type="entry name" value="MITOCHONDRIAL COENZYME A DIPHOSPHATASE NUDT8"/>
    <property type="match status" value="1"/>
</dbReference>
<dbReference type="OrthoDB" id="9802805at2"/>
<evidence type="ECO:0000313" key="9">
    <source>
        <dbReference type="Proteomes" id="UP000242957"/>
    </source>
</evidence>
<keyword evidence="4" id="KW-0378">Hydrolase</keyword>
<evidence type="ECO:0000256" key="2">
    <source>
        <dbReference type="ARBA" id="ARBA00001946"/>
    </source>
</evidence>
<sequence length="198" mass="22356">MLDELRQRLAAHTPRDLYDDRSFPEAAVLLPITRSEELVLTLRATGLSTHSGEVAFPGGRRDPEDLDLVHTALREAEEEIALPPGLVEVVTPLSPLVSRHGIKVTPFVGFVPDSVPYRPNDGEIAAVFNVPLEFFRSDPRQTTHRIDYSGRSWFVPSYQFGDYKIWGLSAIMLVELLNLLFDEQIDLHRPPEQFVRLG</sequence>
<keyword evidence="3" id="KW-0479">Metal-binding</keyword>
<dbReference type="NCBIfam" id="NF007980">
    <property type="entry name" value="PRK10707.1"/>
    <property type="match status" value="1"/>
</dbReference>
<keyword evidence="5" id="KW-0460">Magnesium</keyword>
<evidence type="ECO:0000256" key="5">
    <source>
        <dbReference type="ARBA" id="ARBA00022842"/>
    </source>
</evidence>
<evidence type="ECO:0000256" key="4">
    <source>
        <dbReference type="ARBA" id="ARBA00022801"/>
    </source>
</evidence>
<evidence type="ECO:0000256" key="6">
    <source>
        <dbReference type="ARBA" id="ARBA00023211"/>
    </source>
</evidence>
<dbReference type="InterPro" id="IPR015797">
    <property type="entry name" value="NUDIX_hydrolase-like_dom_sf"/>
</dbReference>
<organism evidence="8 9">
    <name type="scientific">Pseudomonas jinjuensis</name>
    <dbReference type="NCBI Taxonomy" id="198616"/>
    <lineage>
        <taxon>Bacteria</taxon>
        <taxon>Pseudomonadati</taxon>
        <taxon>Pseudomonadota</taxon>
        <taxon>Gammaproteobacteria</taxon>
        <taxon>Pseudomonadales</taxon>
        <taxon>Pseudomonadaceae</taxon>
        <taxon>Pseudomonas</taxon>
    </lineage>
</organism>
<reference evidence="9" key="1">
    <citation type="submission" date="2016-10" db="EMBL/GenBank/DDBJ databases">
        <authorList>
            <person name="Varghese N."/>
            <person name="Submissions S."/>
        </authorList>
    </citation>
    <scope>NUCLEOTIDE SEQUENCE [LARGE SCALE GENOMIC DNA]</scope>
    <source>
        <strain evidence="9">JCM 21621</strain>
    </source>
</reference>
<dbReference type="STRING" id="198616.SAMN05216193_12515"/>
<dbReference type="AlphaFoldDB" id="A0A1H0QUI6"/>
<dbReference type="GO" id="GO:0010945">
    <property type="term" value="F:coenzyme A diphosphatase activity"/>
    <property type="evidence" value="ECO:0007669"/>
    <property type="project" value="InterPro"/>
</dbReference>
<dbReference type="CDD" id="cd03426">
    <property type="entry name" value="NUDIX_CoAse_Nudt7"/>
    <property type="match status" value="1"/>
</dbReference>
<dbReference type="SUPFAM" id="SSF55811">
    <property type="entry name" value="Nudix"/>
    <property type="match status" value="1"/>
</dbReference>
<dbReference type="GO" id="GO:0046872">
    <property type="term" value="F:metal ion binding"/>
    <property type="evidence" value="ECO:0007669"/>
    <property type="project" value="UniProtKB-KW"/>
</dbReference>
<dbReference type="EMBL" id="FNIJ01000025">
    <property type="protein sequence ID" value="SDP20398.1"/>
    <property type="molecule type" value="Genomic_DNA"/>
</dbReference>